<feature type="region of interest" description="Disordered" evidence="8">
    <location>
        <begin position="1"/>
        <end position="20"/>
    </location>
</feature>
<comment type="catalytic activity">
    <reaction evidence="7">
        <text>6-diphospho-1D-myo-inositol pentakisphosphate + H2O = 1D-myo-inositol hexakisphosphate + phosphate + H(+)</text>
        <dbReference type="Rhea" id="RHEA:79703"/>
        <dbReference type="ChEBI" id="CHEBI:15377"/>
        <dbReference type="ChEBI" id="CHEBI:15378"/>
        <dbReference type="ChEBI" id="CHEBI:43474"/>
        <dbReference type="ChEBI" id="CHEBI:58130"/>
        <dbReference type="ChEBI" id="CHEBI:230534"/>
        <dbReference type="EC" id="3.6.1.52"/>
    </reaction>
    <physiologicalReaction direction="left-to-right" evidence="7">
        <dbReference type="Rhea" id="RHEA:79704"/>
    </physiologicalReaction>
</comment>
<dbReference type="PRINTS" id="PR01911">
    <property type="entry name" value="PFDSPHPHTASE"/>
</dbReference>
<dbReference type="PANTHER" id="PTHR31126:SF48">
    <property type="entry name" value="INOSITOL PHOSPHATASE SIW14"/>
    <property type="match status" value="1"/>
</dbReference>
<proteinExistence type="inferred from homology"/>
<evidence type="ECO:0000256" key="6">
    <source>
        <dbReference type="ARBA" id="ARBA00047927"/>
    </source>
</evidence>
<reference evidence="10" key="4">
    <citation type="submission" date="2025-08" db="UniProtKB">
        <authorList>
            <consortium name="RefSeq"/>
        </authorList>
    </citation>
    <scope>IDENTIFICATION</scope>
    <source>
        <strain evidence="10">CBS432</strain>
    </source>
</reference>
<evidence type="ECO:0000256" key="1">
    <source>
        <dbReference type="ARBA" id="ARBA00012527"/>
    </source>
</evidence>
<evidence type="ECO:0000256" key="8">
    <source>
        <dbReference type="SAM" id="MobiDB-lite"/>
    </source>
</evidence>
<dbReference type="CDD" id="cd14528">
    <property type="entry name" value="PFA-DSP_Siw14"/>
    <property type="match status" value="1"/>
</dbReference>
<comment type="similarity">
    <text evidence="3">Belongs to the protein-tyrosine phosphatase family. Atypical dual-specificity phosphatase Siw14-like subfamily.</text>
</comment>
<dbReference type="PANTHER" id="PTHR31126">
    <property type="entry name" value="TYROSINE-PROTEIN PHOSPHATASE"/>
    <property type="match status" value="1"/>
</dbReference>
<dbReference type="EC" id="3.6.1.52" evidence="1"/>
<dbReference type="OrthoDB" id="6375174at2759"/>
<dbReference type="GO" id="GO:0016791">
    <property type="term" value="F:phosphatase activity"/>
    <property type="evidence" value="ECO:0007669"/>
    <property type="project" value="InterPro"/>
</dbReference>
<evidence type="ECO:0000256" key="5">
    <source>
        <dbReference type="ARBA" id="ARBA00047562"/>
    </source>
</evidence>
<dbReference type="RefSeq" id="XP_033768904.1">
    <property type="nucleotide sequence ID" value="XM_033913013.1"/>
</dbReference>
<reference evidence="10" key="2">
    <citation type="submission" date="2020-01" db="EMBL/GenBank/DDBJ databases">
        <title>Population-level Yeast Reference Genomes.</title>
        <authorList>
            <person name="Yue J.-X."/>
        </authorList>
    </citation>
    <scope>NUCLEOTIDE SEQUENCE</scope>
    <source>
        <strain evidence="10">CBS432</strain>
    </source>
</reference>
<dbReference type="InterPro" id="IPR004861">
    <property type="entry name" value="Siw14-like"/>
</dbReference>
<name>A0A8B8UYR0_SACPA</name>
<dbReference type="SUPFAM" id="SSF52799">
    <property type="entry name" value="(Phosphotyrosine protein) phosphatases II"/>
    <property type="match status" value="1"/>
</dbReference>
<dbReference type="AlphaFoldDB" id="A0A8B8UYR0"/>
<accession>A0A8B8UYR0</accession>
<dbReference type="InterPro" id="IPR029021">
    <property type="entry name" value="Prot-tyrosine_phosphatase-like"/>
</dbReference>
<feature type="compositionally biased region" description="Basic and acidic residues" evidence="8">
    <location>
        <begin position="10"/>
        <end position="20"/>
    </location>
</feature>
<keyword evidence="2" id="KW-0378">Hydrolase</keyword>
<dbReference type="Gene3D" id="3.90.190.10">
    <property type="entry name" value="Protein tyrosine phosphatase superfamily"/>
    <property type="match status" value="1"/>
</dbReference>
<reference evidence="10" key="3">
    <citation type="submission" date="2025-07" db="EMBL/GenBank/DDBJ databases">
        <authorList>
            <consortium name="NCBI Genome Project"/>
        </authorList>
    </citation>
    <scope>NUCLEOTIDE SEQUENCE</scope>
    <source>
        <strain evidence="10">CBS432</strain>
    </source>
</reference>
<dbReference type="PROSITE" id="PS00383">
    <property type="entry name" value="TYR_PHOSPHATASE_1"/>
    <property type="match status" value="1"/>
</dbReference>
<evidence type="ECO:0000256" key="2">
    <source>
        <dbReference type="ARBA" id="ARBA00022801"/>
    </source>
</evidence>
<dbReference type="PROSITE" id="PS50054">
    <property type="entry name" value="TYR_PHOSPHATASE_DUAL"/>
    <property type="match status" value="1"/>
</dbReference>
<sequence>MGLYQAKNNEGSDPKSSSKIDDLIENEAEIIRLIKEDGKLLIDNGDGRDIHNIIQEDKLLSVEFNEVLKRFHGGEKTDVPQKELDEDVDDKYDSNEHHEKTIQVMNTLNHVINKEVIPPENFSHVVGEIYRSSFPRQENFSFLHERLKLKSILVLIPEEYPQENVNFLNLTGIKLYQVGMSGNKEPFVNIPSHLLTKALEIVLNPANQPILIHCNRGKHRTGCLIGCIRKLQNWSLTMIFDEYRRFAFPKARALDQQFIEMYDDDEIKRIASKNNWLPLKW</sequence>
<comment type="catalytic activity">
    <reaction evidence="5">
        <text>3,5-bis(diphospho)-1D-myo-inositol 1,2,4,6-tetrakisphosphate + H2O = 3-diphospho-1D-myo-inositol 1,2,4,5,6-pentakisphosphate + phosphate + 2 H(+)</text>
        <dbReference type="Rhea" id="RHEA:56312"/>
        <dbReference type="ChEBI" id="CHEBI:15377"/>
        <dbReference type="ChEBI" id="CHEBI:15378"/>
        <dbReference type="ChEBI" id="CHEBI:43474"/>
        <dbReference type="ChEBI" id="CHEBI:140372"/>
        <dbReference type="ChEBI" id="CHEBI:140374"/>
        <dbReference type="EC" id="3.6.1.52"/>
    </reaction>
    <physiologicalReaction direction="left-to-right" evidence="5">
        <dbReference type="Rhea" id="RHEA:56313"/>
    </physiologicalReaction>
</comment>
<dbReference type="KEGG" id="spao:SPAR_N02740"/>
<evidence type="ECO:0000256" key="4">
    <source>
        <dbReference type="ARBA" id="ARBA00047342"/>
    </source>
</evidence>
<evidence type="ECO:0000256" key="3">
    <source>
        <dbReference type="ARBA" id="ARBA00044949"/>
    </source>
</evidence>
<protein>
    <recommendedName>
        <fullName evidence="1">diphosphoinositol-polyphosphate diphosphatase</fullName>
        <ecNumber evidence="1">3.6.1.52</ecNumber>
    </recommendedName>
</protein>
<evidence type="ECO:0000313" key="10">
    <source>
        <dbReference type="RefSeq" id="XP_033768904.1"/>
    </source>
</evidence>
<evidence type="ECO:0000256" key="7">
    <source>
        <dbReference type="ARBA" id="ARBA00048424"/>
    </source>
</evidence>
<dbReference type="GO" id="GO:0052840">
    <property type="term" value="F:inositol diphosphate tetrakisphosphate diphosphatase activity"/>
    <property type="evidence" value="ECO:0007669"/>
    <property type="project" value="TreeGrafter"/>
</dbReference>
<feature type="domain" description="Tyrosine-protein phosphatase" evidence="9">
    <location>
        <begin position="121"/>
        <end position="271"/>
    </location>
</feature>
<gene>
    <name evidence="10" type="primary">SIW14</name>
    <name evidence="10" type="ORF">SPAR_N02740</name>
</gene>
<dbReference type="InterPro" id="IPR016130">
    <property type="entry name" value="Tyr_Pase_AS"/>
</dbReference>
<dbReference type="Pfam" id="PF03162">
    <property type="entry name" value="Y_phosphatase2"/>
    <property type="match status" value="1"/>
</dbReference>
<reference evidence="10" key="1">
    <citation type="journal article" date="2017" name="Nat. Genet.">
        <title>Contrasting evolutionary genome dynamics between domesticated and wild yeasts.</title>
        <authorList>
            <person name="Yue J.X."/>
            <person name="Li J."/>
            <person name="Aigrain L."/>
            <person name="Hallin J."/>
            <person name="Persson K."/>
            <person name="Oliver K."/>
            <person name="Bergstrom A."/>
            <person name="Coupland P."/>
            <person name="Warringer J."/>
            <person name="Lagomarsino M.C."/>
            <person name="Fischer G."/>
            <person name="Durbin R."/>
            <person name="Liti G."/>
        </authorList>
    </citation>
    <scope>NUCLEOTIDE SEQUENCE</scope>
    <source>
        <strain evidence="10">CBS432</strain>
    </source>
</reference>
<dbReference type="InterPro" id="IPR020428">
    <property type="entry name" value="PFA-DSPs"/>
</dbReference>
<evidence type="ECO:0000259" key="9">
    <source>
        <dbReference type="PROSITE" id="PS50054"/>
    </source>
</evidence>
<comment type="catalytic activity">
    <reaction evidence="4">
        <text>5-diphospho-1D-myo-inositol 1,2,3,4,6-pentakisphosphate + H2O = 1D-myo-inositol hexakisphosphate + phosphate + H(+)</text>
        <dbReference type="Rhea" id="RHEA:22384"/>
        <dbReference type="ChEBI" id="CHEBI:15377"/>
        <dbReference type="ChEBI" id="CHEBI:15378"/>
        <dbReference type="ChEBI" id="CHEBI:43474"/>
        <dbReference type="ChEBI" id="CHEBI:58130"/>
        <dbReference type="ChEBI" id="CHEBI:58628"/>
        <dbReference type="EC" id="3.6.1.52"/>
    </reaction>
    <physiologicalReaction direction="left-to-right" evidence="4">
        <dbReference type="Rhea" id="RHEA:22385"/>
    </physiologicalReaction>
</comment>
<organism evidence="10">
    <name type="scientific">Saccharomyces paradoxus</name>
    <name type="common">Yeast</name>
    <name type="synonym">Saccharomyces douglasii</name>
    <dbReference type="NCBI Taxonomy" id="27291"/>
    <lineage>
        <taxon>Eukaryota</taxon>
        <taxon>Fungi</taxon>
        <taxon>Dikarya</taxon>
        <taxon>Ascomycota</taxon>
        <taxon>Saccharomycotina</taxon>
        <taxon>Saccharomycetes</taxon>
        <taxon>Saccharomycetales</taxon>
        <taxon>Saccharomycetaceae</taxon>
        <taxon>Saccharomyces</taxon>
    </lineage>
</organism>
<dbReference type="GeneID" id="54633315"/>
<comment type="catalytic activity">
    <reaction evidence="6">
        <text>1,5-bis(diphospho)-1D-myo-inositol 2,3,4,6-tetrakisphosphate + H2O = 1-diphospho-1D-myo-inositol 2,3,4,5,6-pentakisphosphate + phosphate + 2 H(+)</text>
        <dbReference type="Rhea" id="RHEA:79699"/>
        <dbReference type="ChEBI" id="CHEBI:15377"/>
        <dbReference type="ChEBI" id="CHEBI:15378"/>
        <dbReference type="ChEBI" id="CHEBI:43474"/>
        <dbReference type="ChEBI" id="CHEBI:74946"/>
        <dbReference type="ChEBI" id="CHEBI:77983"/>
        <dbReference type="EC" id="3.6.1.52"/>
    </reaction>
    <physiologicalReaction direction="left-to-right" evidence="6">
        <dbReference type="Rhea" id="RHEA:79700"/>
    </physiologicalReaction>
</comment>
<dbReference type="InterPro" id="IPR020422">
    <property type="entry name" value="TYR_PHOSPHATASE_DUAL_dom"/>
</dbReference>
<dbReference type="GO" id="GO:0005737">
    <property type="term" value="C:cytoplasm"/>
    <property type="evidence" value="ECO:0007669"/>
    <property type="project" value="TreeGrafter"/>
</dbReference>
<dbReference type="FunFam" id="3.90.190.10:FF:000024">
    <property type="entry name" value="probable tyrosine-protein phosphatase At1g05000"/>
    <property type="match status" value="1"/>
</dbReference>
<dbReference type="VEuPathDB" id="FungiDB:SPAR_N02740"/>